<reference evidence="1" key="1">
    <citation type="submission" date="2021-06" db="EMBL/GenBank/DDBJ databases">
        <authorList>
            <person name="Kallberg Y."/>
            <person name="Tangrot J."/>
            <person name="Rosling A."/>
        </authorList>
    </citation>
    <scope>NUCLEOTIDE SEQUENCE</scope>
    <source>
        <strain evidence="1">IL203A</strain>
    </source>
</reference>
<evidence type="ECO:0000313" key="2">
    <source>
        <dbReference type="Proteomes" id="UP000789702"/>
    </source>
</evidence>
<name>A0ACA9P9A3_9GLOM</name>
<evidence type="ECO:0000313" key="1">
    <source>
        <dbReference type="EMBL" id="CAG8690453.1"/>
    </source>
</evidence>
<dbReference type="Proteomes" id="UP000789702">
    <property type="component" value="Unassembled WGS sequence"/>
</dbReference>
<sequence length="64" mass="7423">KAQNETNPPWAAQATDKFVEEPRGRKNNPRGVTNWSKNDNEWVQNSENFTSSNQSDTLKSEAWW</sequence>
<gene>
    <name evidence="1" type="ORF">DHETER_LOCUS11226</name>
</gene>
<dbReference type="EMBL" id="CAJVPU010023925">
    <property type="protein sequence ID" value="CAG8690453.1"/>
    <property type="molecule type" value="Genomic_DNA"/>
</dbReference>
<proteinExistence type="predicted"/>
<feature type="non-terminal residue" evidence="1">
    <location>
        <position position="1"/>
    </location>
</feature>
<organism evidence="1 2">
    <name type="scientific">Dentiscutata heterogama</name>
    <dbReference type="NCBI Taxonomy" id="1316150"/>
    <lineage>
        <taxon>Eukaryota</taxon>
        <taxon>Fungi</taxon>
        <taxon>Fungi incertae sedis</taxon>
        <taxon>Mucoromycota</taxon>
        <taxon>Glomeromycotina</taxon>
        <taxon>Glomeromycetes</taxon>
        <taxon>Diversisporales</taxon>
        <taxon>Gigasporaceae</taxon>
        <taxon>Dentiscutata</taxon>
    </lineage>
</organism>
<comment type="caution">
    <text evidence="1">The sequence shown here is derived from an EMBL/GenBank/DDBJ whole genome shotgun (WGS) entry which is preliminary data.</text>
</comment>
<protein>
    <submittedName>
        <fullName evidence="1">14919_t:CDS:1</fullName>
    </submittedName>
</protein>
<accession>A0ACA9P9A3</accession>
<keyword evidence="2" id="KW-1185">Reference proteome</keyword>